<name>A0A542YRS8_9MICO</name>
<reference evidence="2 3" key="1">
    <citation type="submission" date="2019-06" db="EMBL/GenBank/DDBJ databases">
        <title>Sequencing the genomes of 1000 actinobacteria strains.</title>
        <authorList>
            <person name="Klenk H.-P."/>
        </authorList>
    </citation>
    <scope>NUCLEOTIDE SEQUENCE [LARGE SCALE GENOMIC DNA]</scope>
    <source>
        <strain evidence="2 3">DSM 12335</strain>
    </source>
</reference>
<gene>
    <name evidence="2" type="ORF">FB467_1924</name>
</gene>
<protein>
    <submittedName>
        <fullName evidence="2">Uncharacterized protein</fullName>
    </submittedName>
</protein>
<keyword evidence="3" id="KW-1185">Reference proteome</keyword>
<dbReference type="EMBL" id="VFOP01000001">
    <property type="protein sequence ID" value="TQL50806.1"/>
    <property type="molecule type" value="Genomic_DNA"/>
</dbReference>
<comment type="caution">
    <text evidence="2">The sequence shown here is derived from an EMBL/GenBank/DDBJ whole genome shotgun (WGS) entry which is preliminary data.</text>
</comment>
<organism evidence="2 3">
    <name type="scientific">Ornithinicoccus hortensis</name>
    <dbReference type="NCBI Taxonomy" id="82346"/>
    <lineage>
        <taxon>Bacteria</taxon>
        <taxon>Bacillati</taxon>
        <taxon>Actinomycetota</taxon>
        <taxon>Actinomycetes</taxon>
        <taxon>Micrococcales</taxon>
        <taxon>Intrasporangiaceae</taxon>
        <taxon>Ornithinicoccus</taxon>
    </lineage>
</organism>
<evidence type="ECO:0000256" key="1">
    <source>
        <dbReference type="SAM" id="MobiDB-lite"/>
    </source>
</evidence>
<evidence type="ECO:0000313" key="3">
    <source>
        <dbReference type="Proteomes" id="UP000319516"/>
    </source>
</evidence>
<dbReference type="AlphaFoldDB" id="A0A542YRS8"/>
<dbReference type="Proteomes" id="UP000319516">
    <property type="component" value="Unassembled WGS sequence"/>
</dbReference>
<feature type="region of interest" description="Disordered" evidence="1">
    <location>
        <begin position="1"/>
        <end position="26"/>
    </location>
</feature>
<dbReference type="RefSeq" id="WP_211350585.1">
    <property type="nucleotide sequence ID" value="NZ_BAAAIK010000002.1"/>
</dbReference>
<evidence type="ECO:0000313" key="2">
    <source>
        <dbReference type="EMBL" id="TQL50806.1"/>
    </source>
</evidence>
<sequence>MANAKKRKNAPAPTVRTGPSPDDPHDIVYFKRHVKDDPAQAEPGRDALRSWPTSVRAKANAVLIAVATAPPKRFAGGGYWEAMQGEMTGWFEVRIDGPKRHHYRLFCLLDYEAKEKETPLLVVVDGRDKPFRTTLNAADYAAVRSMGEEYLKRNPRSIG</sequence>
<proteinExistence type="predicted"/>
<accession>A0A542YRS8</accession>